<keyword evidence="6 7" id="KW-0472">Membrane</keyword>
<dbReference type="InterPro" id="IPR006685">
    <property type="entry name" value="MscS_channel_2nd"/>
</dbReference>
<dbReference type="Pfam" id="PF21088">
    <property type="entry name" value="MS_channel_1st"/>
    <property type="match status" value="1"/>
</dbReference>
<feature type="domain" description="Mechanosensitive ion channel MscS C-terminal" evidence="9">
    <location>
        <begin position="280"/>
        <end position="365"/>
    </location>
</feature>
<comment type="subcellular location">
    <subcellularLocation>
        <location evidence="1">Cell membrane</location>
        <topology evidence="1">Multi-pass membrane protein</topology>
    </subcellularLocation>
</comment>
<dbReference type="Proteomes" id="UP001595607">
    <property type="component" value="Unassembled WGS sequence"/>
</dbReference>
<dbReference type="InterPro" id="IPR011066">
    <property type="entry name" value="MscS_channel_C_sf"/>
</dbReference>
<keyword evidence="12" id="KW-1185">Reference proteome</keyword>
<dbReference type="InterPro" id="IPR010920">
    <property type="entry name" value="LSM_dom_sf"/>
</dbReference>
<dbReference type="SUPFAM" id="SSF82861">
    <property type="entry name" value="Mechanosensitive channel protein MscS (YggB), transmembrane region"/>
    <property type="match status" value="1"/>
</dbReference>
<dbReference type="EMBL" id="JBHRVA010000002">
    <property type="protein sequence ID" value="MFC3301600.1"/>
    <property type="molecule type" value="Genomic_DNA"/>
</dbReference>
<proteinExistence type="inferred from homology"/>
<dbReference type="SUPFAM" id="SSF50182">
    <property type="entry name" value="Sm-like ribonucleoproteins"/>
    <property type="match status" value="1"/>
</dbReference>
<protein>
    <submittedName>
        <fullName evidence="11">Mechanosensitive ion channel family protein</fullName>
    </submittedName>
</protein>
<evidence type="ECO:0000259" key="9">
    <source>
        <dbReference type="Pfam" id="PF21082"/>
    </source>
</evidence>
<evidence type="ECO:0000313" key="12">
    <source>
        <dbReference type="Proteomes" id="UP001595607"/>
    </source>
</evidence>
<dbReference type="Gene3D" id="2.30.30.60">
    <property type="match status" value="1"/>
</dbReference>
<reference evidence="12" key="1">
    <citation type="journal article" date="2019" name="Int. J. Syst. Evol. Microbiol.">
        <title>The Global Catalogue of Microorganisms (GCM) 10K type strain sequencing project: providing services to taxonomists for standard genome sequencing and annotation.</title>
        <authorList>
            <consortium name="The Broad Institute Genomics Platform"/>
            <consortium name="The Broad Institute Genome Sequencing Center for Infectious Disease"/>
            <person name="Wu L."/>
            <person name="Ma J."/>
        </authorList>
    </citation>
    <scope>NUCLEOTIDE SEQUENCE [LARGE SCALE GENOMIC DNA]</scope>
    <source>
        <strain evidence="12">KCTC 22245</strain>
    </source>
</reference>
<evidence type="ECO:0000256" key="6">
    <source>
        <dbReference type="ARBA" id="ARBA00023136"/>
    </source>
</evidence>
<organism evidence="11 12">
    <name type="scientific">Parvularcula lutaonensis</name>
    <dbReference type="NCBI Taxonomy" id="491923"/>
    <lineage>
        <taxon>Bacteria</taxon>
        <taxon>Pseudomonadati</taxon>
        <taxon>Pseudomonadota</taxon>
        <taxon>Alphaproteobacteria</taxon>
        <taxon>Parvularculales</taxon>
        <taxon>Parvularculaceae</taxon>
        <taxon>Parvularcula</taxon>
    </lineage>
</organism>
<dbReference type="Pfam" id="PF00924">
    <property type="entry name" value="MS_channel_2nd"/>
    <property type="match status" value="1"/>
</dbReference>
<feature type="domain" description="Mechanosensitive ion channel transmembrane helices 2/3" evidence="10">
    <location>
        <begin position="168"/>
        <end position="206"/>
    </location>
</feature>
<keyword evidence="4 7" id="KW-0812">Transmembrane</keyword>
<dbReference type="InterPro" id="IPR023408">
    <property type="entry name" value="MscS_beta-dom_sf"/>
</dbReference>
<evidence type="ECO:0000259" key="10">
    <source>
        <dbReference type="Pfam" id="PF21088"/>
    </source>
</evidence>
<feature type="transmembrane region" description="Helical" evidence="7">
    <location>
        <begin position="119"/>
        <end position="141"/>
    </location>
</feature>
<sequence>MMHQDDQPTPVDEMLAESRDFAGEAMTLVEQGLAWLEASGIQWGLAASIVIGLFILFRILRSAVYGVLHRRKKSETTVRNIVAEIVGATNSVFLLLLAAMLVIPFFFELTERQDAWLSRVFTIVFAFQMAFWVRVVVTAFLERAASRHATHDDSSLANALGLLNVFANVLVFAVALLFIIDNLGGDVTALIAGLGVGGIAVGLAAQSLFEDLFAGLAIVLDKPFVRGDFIIFGDNMGTVERVGLKSTRITTLQGQQLTVKNAKLLDYEINNYRRMAERRVVVKIGVIYQTPRQKLAMIPGAIKDIVEAQHGVRFDRCHLAGYGDFAVLFELVFWVQDRDYTVYMDKQQAILLAIHDLFERNGIEFAYPTQSLHIESWPDAGGPAQGMPRMERAR</sequence>
<evidence type="ECO:0000259" key="8">
    <source>
        <dbReference type="Pfam" id="PF00924"/>
    </source>
</evidence>
<comment type="caution">
    <text evidence="11">The sequence shown here is derived from an EMBL/GenBank/DDBJ whole genome shotgun (WGS) entry which is preliminary data.</text>
</comment>
<evidence type="ECO:0000256" key="7">
    <source>
        <dbReference type="SAM" id="Phobius"/>
    </source>
</evidence>
<evidence type="ECO:0000256" key="5">
    <source>
        <dbReference type="ARBA" id="ARBA00022989"/>
    </source>
</evidence>
<name>A0ABV7M833_9PROT</name>
<feature type="transmembrane region" description="Helical" evidence="7">
    <location>
        <begin position="81"/>
        <end position="107"/>
    </location>
</feature>
<keyword evidence="3" id="KW-1003">Cell membrane</keyword>
<dbReference type="SUPFAM" id="SSF82689">
    <property type="entry name" value="Mechanosensitive channel protein MscS (YggB), C-terminal domain"/>
    <property type="match status" value="1"/>
</dbReference>
<evidence type="ECO:0000256" key="2">
    <source>
        <dbReference type="ARBA" id="ARBA00008017"/>
    </source>
</evidence>
<keyword evidence="5 7" id="KW-1133">Transmembrane helix</keyword>
<dbReference type="InterPro" id="IPR049278">
    <property type="entry name" value="MS_channel_C"/>
</dbReference>
<dbReference type="Pfam" id="PF21082">
    <property type="entry name" value="MS_channel_3rd"/>
    <property type="match status" value="1"/>
</dbReference>
<evidence type="ECO:0000313" key="11">
    <source>
        <dbReference type="EMBL" id="MFC3301600.1"/>
    </source>
</evidence>
<dbReference type="RefSeq" id="WP_189572892.1">
    <property type="nucleotide sequence ID" value="NZ_BMXU01000001.1"/>
</dbReference>
<dbReference type="Gene3D" id="1.10.287.1260">
    <property type="match status" value="1"/>
</dbReference>
<dbReference type="PANTHER" id="PTHR30566">
    <property type="entry name" value="YNAI-RELATED MECHANOSENSITIVE ION CHANNEL"/>
    <property type="match status" value="1"/>
</dbReference>
<feature type="domain" description="Mechanosensitive ion channel MscS" evidence="8">
    <location>
        <begin position="208"/>
        <end position="274"/>
    </location>
</feature>
<comment type="similarity">
    <text evidence="2">Belongs to the MscS (TC 1.A.23) family.</text>
</comment>
<feature type="transmembrane region" description="Helical" evidence="7">
    <location>
        <begin position="187"/>
        <end position="205"/>
    </location>
</feature>
<dbReference type="Gene3D" id="3.30.70.100">
    <property type="match status" value="1"/>
</dbReference>
<feature type="transmembrane region" description="Helical" evidence="7">
    <location>
        <begin position="41"/>
        <end position="60"/>
    </location>
</feature>
<gene>
    <name evidence="11" type="ORF">ACFONP_02490</name>
</gene>
<accession>A0ABV7M833</accession>
<evidence type="ECO:0000256" key="1">
    <source>
        <dbReference type="ARBA" id="ARBA00004651"/>
    </source>
</evidence>
<dbReference type="InterPro" id="IPR011014">
    <property type="entry name" value="MscS_channel_TM-2"/>
</dbReference>
<evidence type="ECO:0000256" key="3">
    <source>
        <dbReference type="ARBA" id="ARBA00022475"/>
    </source>
</evidence>
<dbReference type="PANTHER" id="PTHR30566:SF25">
    <property type="entry name" value="INNER MEMBRANE PROTEIN"/>
    <property type="match status" value="1"/>
</dbReference>
<evidence type="ECO:0000256" key="4">
    <source>
        <dbReference type="ARBA" id="ARBA00022692"/>
    </source>
</evidence>
<dbReference type="InterPro" id="IPR049142">
    <property type="entry name" value="MS_channel_1st"/>
</dbReference>
<feature type="transmembrane region" description="Helical" evidence="7">
    <location>
        <begin position="162"/>
        <end position="181"/>
    </location>
</feature>